<protein>
    <submittedName>
        <fullName evidence="1">Uncharacterized protein</fullName>
    </submittedName>
</protein>
<evidence type="ECO:0000313" key="2">
    <source>
        <dbReference type="Proteomes" id="UP000309174"/>
    </source>
</evidence>
<sequence length="70" mass="7299">MAGTIVKAGLTAVAVGEKEDLAGAVRAAGEDERLQRIVDALPVGPGDTNFQTAIRHYVLAAFGLYYPEGP</sequence>
<keyword evidence="2" id="KW-1185">Reference proteome</keyword>
<dbReference type="AlphaFoldDB" id="A0A5C4J7T3"/>
<evidence type="ECO:0000313" key="1">
    <source>
        <dbReference type="EMBL" id="TMQ94774.1"/>
    </source>
</evidence>
<gene>
    <name evidence="1" type="ORF">ETD83_23500</name>
</gene>
<feature type="non-terminal residue" evidence="1">
    <location>
        <position position="70"/>
    </location>
</feature>
<reference evidence="1 2" key="1">
    <citation type="submission" date="2019-05" db="EMBL/GenBank/DDBJ databases">
        <title>Draft genome sequence of Actinomadura sp. 14C53.</title>
        <authorList>
            <person name="Saricaoglu S."/>
            <person name="Isik K."/>
        </authorList>
    </citation>
    <scope>NUCLEOTIDE SEQUENCE [LARGE SCALE GENOMIC DNA]</scope>
    <source>
        <strain evidence="1 2">14C53</strain>
    </source>
</reference>
<comment type="caution">
    <text evidence="1">The sequence shown here is derived from an EMBL/GenBank/DDBJ whole genome shotgun (WGS) entry which is preliminary data.</text>
</comment>
<name>A0A5C4J7T3_9ACTN</name>
<proteinExistence type="predicted"/>
<dbReference type="EMBL" id="VCKW01000127">
    <property type="protein sequence ID" value="TMQ94774.1"/>
    <property type="molecule type" value="Genomic_DNA"/>
</dbReference>
<organism evidence="1 2">
    <name type="scientific">Actinomadura soli</name>
    <dbReference type="NCBI Taxonomy" id="2508997"/>
    <lineage>
        <taxon>Bacteria</taxon>
        <taxon>Bacillati</taxon>
        <taxon>Actinomycetota</taxon>
        <taxon>Actinomycetes</taxon>
        <taxon>Streptosporangiales</taxon>
        <taxon>Thermomonosporaceae</taxon>
        <taxon>Actinomadura</taxon>
    </lineage>
</organism>
<dbReference type="Proteomes" id="UP000309174">
    <property type="component" value="Unassembled WGS sequence"/>
</dbReference>
<dbReference type="RefSeq" id="WP_205717837.1">
    <property type="nucleotide sequence ID" value="NZ_VCKW01000127.1"/>
</dbReference>
<accession>A0A5C4J7T3</accession>